<proteinExistence type="predicted"/>
<dbReference type="KEGG" id="mant:BHD05_08100"/>
<dbReference type="AlphaFoldDB" id="A0A7L5AHT1"/>
<protein>
    <submittedName>
        <fullName evidence="1">Uncharacterized protein</fullName>
    </submittedName>
</protein>
<keyword evidence="2" id="KW-1185">Reference proteome</keyword>
<name>A0A7L5AHT1_9MICO</name>
<dbReference type="Proteomes" id="UP000464507">
    <property type="component" value="Chromosome"/>
</dbReference>
<reference evidence="1 2" key="1">
    <citation type="submission" date="2016-09" db="EMBL/GenBank/DDBJ databases">
        <title>Complete genome sequence of microbes from the polar regions.</title>
        <authorList>
            <person name="Liao L."/>
            <person name="Chen B."/>
        </authorList>
    </citation>
    <scope>NUCLEOTIDE SEQUENCE [LARGE SCALE GENOMIC DNA]</scope>
    <source>
        <strain evidence="1 2">ZS314</strain>
    </source>
</reference>
<sequence>MRTHGERGGTCGSQVVGEGRVDPHCVPGPQYVRVARHGQLLVHYEMPEVIRGETRVTSEARYEESRRVDGDGVGVEFIVKVYATAGLHDGTSSAKFVQMGARCFPVWR</sequence>
<organism evidence="1 2">
    <name type="scientific">Marisediminicola antarctica</name>
    <dbReference type="NCBI Taxonomy" id="674079"/>
    <lineage>
        <taxon>Bacteria</taxon>
        <taxon>Bacillati</taxon>
        <taxon>Actinomycetota</taxon>
        <taxon>Actinomycetes</taxon>
        <taxon>Micrococcales</taxon>
        <taxon>Microbacteriaceae</taxon>
        <taxon>Marisediminicola</taxon>
    </lineage>
</organism>
<evidence type="ECO:0000313" key="1">
    <source>
        <dbReference type="EMBL" id="QHO69606.1"/>
    </source>
</evidence>
<evidence type="ECO:0000313" key="2">
    <source>
        <dbReference type="Proteomes" id="UP000464507"/>
    </source>
</evidence>
<gene>
    <name evidence="1" type="ORF">BHD05_08100</name>
</gene>
<dbReference type="EMBL" id="CP017146">
    <property type="protein sequence ID" value="QHO69606.1"/>
    <property type="molecule type" value="Genomic_DNA"/>
</dbReference>
<accession>A0A7L5AHT1</accession>